<dbReference type="PANTHER" id="PTHR33908:SF11">
    <property type="entry name" value="MEMBRANE PROTEIN"/>
    <property type="match status" value="1"/>
</dbReference>
<dbReference type="Proteomes" id="UP000315647">
    <property type="component" value="Chromosome"/>
</dbReference>
<evidence type="ECO:0000256" key="5">
    <source>
        <dbReference type="ARBA" id="ARBA00022692"/>
    </source>
</evidence>
<evidence type="ECO:0000256" key="3">
    <source>
        <dbReference type="ARBA" id="ARBA00022676"/>
    </source>
</evidence>
<evidence type="ECO:0000259" key="8">
    <source>
        <dbReference type="Pfam" id="PF13231"/>
    </source>
</evidence>
<keyword evidence="10" id="KW-1185">Reference proteome</keyword>
<proteinExistence type="predicted"/>
<keyword evidence="6" id="KW-1133">Transmembrane helix</keyword>
<gene>
    <name evidence="9" type="ORF">Enr10x_29400</name>
</gene>
<keyword evidence="7" id="KW-0472">Membrane</keyword>
<dbReference type="GO" id="GO:0009103">
    <property type="term" value="P:lipopolysaccharide biosynthetic process"/>
    <property type="evidence" value="ECO:0007669"/>
    <property type="project" value="UniProtKB-ARBA"/>
</dbReference>
<name>A0A517Q7L0_9PLAN</name>
<feature type="domain" description="Glycosyltransferase RgtA/B/C/D-like" evidence="8">
    <location>
        <begin position="74"/>
        <end position="228"/>
    </location>
</feature>
<reference evidence="9 10" key="1">
    <citation type="submission" date="2019-03" db="EMBL/GenBank/DDBJ databases">
        <title>Deep-cultivation of Planctomycetes and their phenomic and genomic characterization uncovers novel biology.</title>
        <authorList>
            <person name="Wiegand S."/>
            <person name="Jogler M."/>
            <person name="Boedeker C."/>
            <person name="Pinto D."/>
            <person name="Vollmers J."/>
            <person name="Rivas-Marin E."/>
            <person name="Kohn T."/>
            <person name="Peeters S.H."/>
            <person name="Heuer A."/>
            <person name="Rast P."/>
            <person name="Oberbeckmann S."/>
            <person name="Bunk B."/>
            <person name="Jeske O."/>
            <person name="Meyerdierks A."/>
            <person name="Storesund J.E."/>
            <person name="Kallscheuer N."/>
            <person name="Luecker S."/>
            <person name="Lage O.M."/>
            <person name="Pohl T."/>
            <person name="Merkel B.J."/>
            <person name="Hornburger P."/>
            <person name="Mueller R.-W."/>
            <person name="Bruemmer F."/>
            <person name="Labrenz M."/>
            <person name="Spormann A.M."/>
            <person name="Op den Camp H."/>
            <person name="Overmann J."/>
            <person name="Amann R."/>
            <person name="Jetten M.S.M."/>
            <person name="Mascher T."/>
            <person name="Medema M.H."/>
            <person name="Devos D.P."/>
            <person name="Kaster A.-K."/>
            <person name="Ovreas L."/>
            <person name="Rohde M."/>
            <person name="Galperin M.Y."/>
            <person name="Jogler C."/>
        </authorList>
    </citation>
    <scope>NUCLEOTIDE SEQUENCE [LARGE SCALE GENOMIC DNA]</scope>
    <source>
        <strain evidence="9 10">Enr10</strain>
    </source>
</reference>
<dbReference type="InterPro" id="IPR038731">
    <property type="entry name" value="RgtA/B/C-like"/>
</dbReference>
<organism evidence="9 10">
    <name type="scientific">Gimesia panareensis</name>
    <dbReference type="NCBI Taxonomy" id="2527978"/>
    <lineage>
        <taxon>Bacteria</taxon>
        <taxon>Pseudomonadati</taxon>
        <taxon>Planctomycetota</taxon>
        <taxon>Planctomycetia</taxon>
        <taxon>Planctomycetales</taxon>
        <taxon>Planctomycetaceae</taxon>
        <taxon>Gimesia</taxon>
    </lineage>
</organism>
<keyword evidence="4" id="KW-0808">Transferase</keyword>
<evidence type="ECO:0000256" key="6">
    <source>
        <dbReference type="ARBA" id="ARBA00022989"/>
    </source>
</evidence>
<comment type="subcellular location">
    <subcellularLocation>
        <location evidence="1">Cell membrane</location>
        <topology evidence="1">Multi-pass membrane protein</topology>
    </subcellularLocation>
</comment>
<sequence>MEQDPQELPSSEDRRLLNVGRALLGLSVLSWCLLMYPLLSGGPLVMDEHCSYWIIDSGLPGTSLMRSLDYAAIPPLSSWIQELFLTVLGKSELTFRLSSALCALGAIFITYLAGKELRSPLTGGLAALLVAWHPEAMDEVRIARCYGLVLMLGAAVIWATIRWQRTPRSLPAALFWSLSSIALLWTHYTSALLVILSGLAVAVSCWRKRDLNRATLSRMLLAVALLIVFCLPLVPTIFRLKEWGPILNFSGSDPSIWNLIGPFWWIGLPVGILFLLVALRRCSSGAISQSGLWMTGACSLLPLLMLAVLSSGEMSSLANPRYRVAYAPAGACFIALLLTHTRHWMTSLGATVVVLVAAWLLSPLGPWDMGRLGSPTEHEWRELNAFLSEHSKAGEPLLVQSGLTESYLVPVLTEDRVFLEYVACRVSRFYVDEPHPRYALPYIWNPQTGVIDFYRDLLESWKTKPGSFWVASATDTDLNQNSLNMIRTLAREAGYVETEQKSWHSAALLHFKRPSGDRE</sequence>
<dbReference type="AlphaFoldDB" id="A0A517Q7L0"/>
<evidence type="ECO:0000256" key="1">
    <source>
        <dbReference type="ARBA" id="ARBA00004651"/>
    </source>
</evidence>
<dbReference type="InterPro" id="IPR050297">
    <property type="entry name" value="LipidA_mod_glycosyltrf_83"/>
</dbReference>
<dbReference type="PANTHER" id="PTHR33908">
    <property type="entry name" value="MANNOSYLTRANSFERASE YKCB-RELATED"/>
    <property type="match status" value="1"/>
</dbReference>
<evidence type="ECO:0000256" key="7">
    <source>
        <dbReference type="ARBA" id="ARBA00023136"/>
    </source>
</evidence>
<dbReference type="EMBL" id="CP037421">
    <property type="protein sequence ID" value="QDT27622.1"/>
    <property type="molecule type" value="Genomic_DNA"/>
</dbReference>
<accession>A0A517Q7L0</accession>
<keyword evidence="5" id="KW-0812">Transmembrane</keyword>
<keyword evidence="2" id="KW-1003">Cell membrane</keyword>
<dbReference type="GO" id="GO:0005886">
    <property type="term" value="C:plasma membrane"/>
    <property type="evidence" value="ECO:0007669"/>
    <property type="project" value="UniProtKB-SubCell"/>
</dbReference>
<evidence type="ECO:0000313" key="10">
    <source>
        <dbReference type="Proteomes" id="UP000315647"/>
    </source>
</evidence>
<evidence type="ECO:0000256" key="2">
    <source>
        <dbReference type="ARBA" id="ARBA00022475"/>
    </source>
</evidence>
<dbReference type="Pfam" id="PF13231">
    <property type="entry name" value="PMT_2"/>
    <property type="match status" value="1"/>
</dbReference>
<evidence type="ECO:0000313" key="9">
    <source>
        <dbReference type="EMBL" id="QDT27622.1"/>
    </source>
</evidence>
<keyword evidence="3" id="KW-0328">Glycosyltransferase</keyword>
<accession>A0A518A4G8</accession>
<protein>
    <recommendedName>
        <fullName evidence="8">Glycosyltransferase RgtA/B/C/D-like domain-containing protein</fullName>
    </recommendedName>
</protein>
<evidence type="ECO:0000256" key="4">
    <source>
        <dbReference type="ARBA" id="ARBA00022679"/>
    </source>
</evidence>
<dbReference type="GO" id="GO:0016763">
    <property type="term" value="F:pentosyltransferase activity"/>
    <property type="evidence" value="ECO:0007669"/>
    <property type="project" value="TreeGrafter"/>
</dbReference>